<organism evidence="1 2">
    <name type="scientific">Solirubrobacter deserti</name>
    <dbReference type="NCBI Taxonomy" id="2282478"/>
    <lineage>
        <taxon>Bacteria</taxon>
        <taxon>Bacillati</taxon>
        <taxon>Actinomycetota</taxon>
        <taxon>Thermoleophilia</taxon>
        <taxon>Solirubrobacterales</taxon>
        <taxon>Solirubrobacteraceae</taxon>
        <taxon>Solirubrobacter</taxon>
    </lineage>
</organism>
<dbReference type="RefSeq" id="WP_202954879.1">
    <property type="nucleotide sequence ID" value="NZ_JAPCID010000072.1"/>
</dbReference>
<dbReference type="EMBL" id="JAPCID010000072">
    <property type="protein sequence ID" value="MDA0142047.1"/>
    <property type="molecule type" value="Genomic_DNA"/>
</dbReference>
<dbReference type="Proteomes" id="UP001147700">
    <property type="component" value="Unassembled WGS sequence"/>
</dbReference>
<keyword evidence="2" id="KW-1185">Reference proteome</keyword>
<reference evidence="1" key="1">
    <citation type="submission" date="2022-10" db="EMBL/GenBank/DDBJ databases">
        <title>The WGS of Solirubrobacter sp. CPCC 204708.</title>
        <authorList>
            <person name="Jiang Z."/>
        </authorList>
    </citation>
    <scope>NUCLEOTIDE SEQUENCE</scope>
    <source>
        <strain evidence="1">CPCC 204708</strain>
    </source>
</reference>
<sequence length="99" mass="10270">MSGVLHAAFARAKQHAPARTAHITLAAGEAPCAILMLGSPDPARRVEWIADELAAAHGASVPHTISDGSAVYGDVQAMRVPAPFPVRPRVKPASLRSTA</sequence>
<evidence type="ECO:0000313" key="1">
    <source>
        <dbReference type="EMBL" id="MDA0142047.1"/>
    </source>
</evidence>
<accession>A0ABT4RTY7</accession>
<name>A0ABT4RTY7_9ACTN</name>
<comment type="caution">
    <text evidence="1">The sequence shown here is derived from an EMBL/GenBank/DDBJ whole genome shotgun (WGS) entry which is preliminary data.</text>
</comment>
<protein>
    <submittedName>
        <fullName evidence="1">Uncharacterized protein</fullName>
    </submittedName>
</protein>
<evidence type="ECO:0000313" key="2">
    <source>
        <dbReference type="Proteomes" id="UP001147700"/>
    </source>
</evidence>
<proteinExistence type="predicted"/>
<gene>
    <name evidence="1" type="ORF">OJ962_31465</name>
</gene>